<reference evidence="2" key="1">
    <citation type="submission" date="2015-04" db="UniProtKB">
        <authorList>
            <consortium name="EnsemblPlants"/>
        </authorList>
    </citation>
    <scope>IDENTIFICATION</scope>
</reference>
<feature type="compositionally biased region" description="Basic and acidic residues" evidence="1">
    <location>
        <begin position="206"/>
        <end position="221"/>
    </location>
</feature>
<dbReference type="EnsemblPlants" id="OMERI02G13540.1">
    <property type="protein sequence ID" value="OMERI02G13540.1"/>
    <property type="gene ID" value="OMERI02G13540"/>
</dbReference>
<dbReference type="Gramene" id="OMERI02G13540.1">
    <property type="protein sequence ID" value="OMERI02G13540.1"/>
    <property type="gene ID" value="OMERI02G13540"/>
</dbReference>
<feature type="compositionally biased region" description="Basic residues" evidence="1">
    <location>
        <begin position="182"/>
        <end position="194"/>
    </location>
</feature>
<feature type="region of interest" description="Disordered" evidence="1">
    <location>
        <begin position="151"/>
        <end position="239"/>
    </location>
</feature>
<proteinExistence type="predicted"/>
<evidence type="ECO:0000313" key="2">
    <source>
        <dbReference type="EnsemblPlants" id="OMERI02G13540.1"/>
    </source>
</evidence>
<name>A0A0E0CJB9_9ORYZ</name>
<evidence type="ECO:0000256" key="1">
    <source>
        <dbReference type="SAM" id="MobiDB-lite"/>
    </source>
</evidence>
<feature type="compositionally biased region" description="Pro residues" evidence="1">
    <location>
        <begin position="158"/>
        <end position="180"/>
    </location>
</feature>
<dbReference type="HOGENOM" id="CLU_1162698_0_0_1"/>
<accession>A0A0E0CJB9</accession>
<sequence>MQSAEARDALLNPAPAHPCLAATAGGFPSLVQPLRVQPYVAPPSLRRRWTTGKGGVPTLRHGDDVGHGLPLFDLPRRRPDWQRVRVGRDDVHRHGRPHLHAHVQHSSISSIALLSKLGVEDFSALEEKTVKIGYQEGLEILLDEDTYAAAASSASARQPPPRSAPLPVLPRHPPPSPPLSPVRRRRGRRGRRGRVSLDIRAAATARPDRCAGRWTAEREDGGMGLGRSCWDPPFASGGG</sequence>
<protein>
    <submittedName>
        <fullName evidence="2">Uncharacterized protein</fullName>
    </submittedName>
</protein>
<dbReference type="Proteomes" id="UP000008021">
    <property type="component" value="Chromosome 2"/>
</dbReference>
<dbReference type="AlphaFoldDB" id="A0A0E0CJB9"/>
<dbReference type="STRING" id="40149.A0A0E0CJB9"/>
<keyword evidence="3" id="KW-1185">Reference proteome</keyword>
<evidence type="ECO:0000313" key="3">
    <source>
        <dbReference type="Proteomes" id="UP000008021"/>
    </source>
</evidence>
<organism evidence="2">
    <name type="scientific">Oryza meridionalis</name>
    <dbReference type="NCBI Taxonomy" id="40149"/>
    <lineage>
        <taxon>Eukaryota</taxon>
        <taxon>Viridiplantae</taxon>
        <taxon>Streptophyta</taxon>
        <taxon>Embryophyta</taxon>
        <taxon>Tracheophyta</taxon>
        <taxon>Spermatophyta</taxon>
        <taxon>Magnoliopsida</taxon>
        <taxon>Liliopsida</taxon>
        <taxon>Poales</taxon>
        <taxon>Poaceae</taxon>
        <taxon>BOP clade</taxon>
        <taxon>Oryzoideae</taxon>
        <taxon>Oryzeae</taxon>
        <taxon>Oryzinae</taxon>
        <taxon>Oryza</taxon>
    </lineage>
</organism>
<reference evidence="2" key="2">
    <citation type="submission" date="2018-05" db="EMBL/GenBank/DDBJ databases">
        <title>OmerRS3 (Oryza meridionalis Reference Sequence Version 3).</title>
        <authorList>
            <person name="Zhang J."/>
            <person name="Kudrna D."/>
            <person name="Lee S."/>
            <person name="Talag J."/>
            <person name="Welchert J."/>
            <person name="Wing R.A."/>
        </authorList>
    </citation>
    <scope>NUCLEOTIDE SEQUENCE [LARGE SCALE GENOMIC DNA]</scope>
    <source>
        <strain evidence="2">cv. OR44</strain>
    </source>
</reference>